<sequence>AEADGNRQPELHECVITILTRVLSCIETTIENMDPEQMKAKMNQLASISKPFEHLLQWCRLETDITTESLEGKWAKLKLWMLCVIATDYHVHIPWVHAIKTNFCFHETGCVVRLLEHIQNYWRGQNEHREQSNNILQWFLQRYVEEFGTQSVACHDPIYHQQKSNLVENLIKVLRNKELIFCIEPNTFTKMHIALQLITSACKGDNIEVLKNSVEGMEIDSEFAVLLMRAQEQYLHFGENPTWKNLHQETKLNIDAFVTASKALSQSAETEDTLNILLKIAECKMWTYHLSHYLSKTMGSTFRYSNNGIEEGWAVAEVLQLRPYLSALECKQIGTMYVLDSSTMRPREMKIRRGLTFYLLTELWRRCGSRAINLLASQQFATLFKFSLEANKEDALLQMNTITEDPFRLLADHEGEKIFKFVDTQFGGSSLIACDWFKRKHFVYMVAGIYFLFVV</sequence>
<reference evidence="1 2" key="1">
    <citation type="journal article" date="2013" name="Curr. Biol.">
        <title>The Genome of the Foraminiferan Reticulomyxa filosa.</title>
        <authorList>
            <person name="Glockner G."/>
            <person name="Hulsmann N."/>
            <person name="Schleicher M."/>
            <person name="Noegel A.A."/>
            <person name="Eichinger L."/>
            <person name="Gallinger C."/>
            <person name="Pawlowski J."/>
            <person name="Sierra R."/>
            <person name="Euteneuer U."/>
            <person name="Pillet L."/>
            <person name="Moustafa A."/>
            <person name="Platzer M."/>
            <person name="Groth M."/>
            <person name="Szafranski K."/>
            <person name="Schliwa M."/>
        </authorList>
    </citation>
    <scope>NUCLEOTIDE SEQUENCE [LARGE SCALE GENOMIC DNA]</scope>
</reference>
<organism evidence="1 2">
    <name type="scientific">Reticulomyxa filosa</name>
    <dbReference type="NCBI Taxonomy" id="46433"/>
    <lineage>
        <taxon>Eukaryota</taxon>
        <taxon>Sar</taxon>
        <taxon>Rhizaria</taxon>
        <taxon>Retaria</taxon>
        <taxon>Foraminifera</taxon>
        <taxon>Monothalamids</taxon>
        <taxon>Reticulomyxidae</taxon>
        <taxon>Reticulomyxa</taxon>
    </lineage>
</organism>
<name>X6ND25_RETFI</name>
<protein>
    <submittedName>
        <fullName evidence="1">Uncharacterized protein</fullName>
    </submittedName>
</protein>
<comment type="caution">
    <text evidence="1">The sequence shown here is derived from an EMBL/GenBank/DDBJ whole genome shotgun (WGS) entry which is preliminary data.</text>
</comment>
<evidence type="ECO:0000313" key="2">
    <source>
        <dbReference type="Proteomes" id="UP000023152"/>
    </source>
</evidence>
<evidence type="ECO:0000313" key="1">
    <source>
        <dbReference type="EMBL" id="ETO23674.1"/>
    </source>
</evidence>
<proteinExistence type="predicted"/>
<dbReference type="Proteomes" id="UP000023152">
    <property type="component" value="Unassembled WGS sequence"/>
</dbReference>
<keyword evidence="2" id="KW-1185">Reference proteome</keyword>
<accession>X6ND25</accession>
<feature type="non-terminal residue" evidence="1">
    <location>
        <position position="1"/>
    </location>
</feature>
<gene>
    <name evidence="1" type="ORF">RFI_13504</name>
</gene>
<dbReference type="AlphaFoldDB" id="X6ND25"/>
<dbReference type="EMBL" id="ASPP01009772">
    <property type="protein sequence ID" value="ETO23674.1"/>
    <property type="molecule type" value="Genomic_DNA"/>
</dbReference>